<accession>A0ABR0IUP6</accession>
<keyword evidence="2" id="KW-1185">Reference proteome</keyword>
<feature type="non-terminal residue" evidence="1">
    <location>
        <position position="109"/>
    </location>
</feature>
<comment type="caution">
    <text evidence="1">The sequence shown here is derived from an EMBL/GenBank/DDBJ whole genome shotgun (WGS) entry which is preliminary data.</text>
</comment>
<protein>
    <submittedName>
        <fullName evidence="1">Uncharacterized protein</fullName>
    </submittedName>
</protein>
<name>A0ABR0IUP6_9PEZI</name>
<organism evidence="1 2">
    <name type="scientific">Cryomyces antarcticus</name>
    <dbReference type="NCBI Taxonomy" id="329879"/>
    <lineage>
        <taxon>Eukaryota</taxon>
        <taxon>Fungi</taxon>
        <taxon>Dikarya</taxon>
        <taxon>Ascomycota</taxon>
        <taxon>Pezizomycotina</taxon>
        <taxon>Dothideomycetes</taxon>
        <taxon>Dothideomycetes incertae sedis</taxon>
        <taxon>Cryomyces</taxon>
    </lineage>
</organism>
<dbReference type="EMBL" id="JAVRRA010027999">
    <property type="protein sequence ID" value="KAK5047396.1"/>
    <property type="molecule type" value="Genomic_DNA"/>
</dbReference>
<evidence type="ECO:0000313" key="1">
    <source>
        <dbReference type="EMBL" id="KAK5047396.1"/>
    </source>
</evidence>
<proteinExistence type="predicted"/>
<gene>
    <name evidence="1" type="ORF">LTR16_011154</name>
</gene>
<evidence type="ECO:0000313" key="2">
    <source>
        <dbReference type="Proteomes" id="UP001357485"/>
    </source>
</evidence>
<dbReference type="Proteomes" id="UP001357485">
    <property type="component" value="Unassembled WGS sequence"/>
</dbReference>
<sequence>MAVLAPEDIPSVQTATAKLQELLDEARKIKIVNTVEPPLSISALTNGIDQFNEATSALQVSQGVIEKAARNISYELLASTDIDDPSFVHVWDLLDILQVLGDRGKHSFG</sequence>
<reference evidence="1 2" key="1">
    <citation type="submission" date="2023-08" db="EMBL/GenBank/DDBJ databases">
        <title>Black Yeasts Isolated from many extreme environments.</title>
        <authorList>
            <person name="Coleine C."/>
            <person name="Stajich J.E."/>
            <person name="Selbmann L."/>
        </authorList>
    </citation>
    <scope>NUCLEOTIDE SEQUENCE [LARGE SCALE GENOMIC DNA]</scope>
    <source>
        <strain evidence="1 2">CCFEE 536</strain>
    </source>
</reference>